<dbReference type="EMBL" id="MCFE01001168">
    <property type="protein sequence ID" value="ORX64911.1"/>
    <property type="molecule type" value="Genomic_DNA"/>
</dbReference>
<proteinExistence type="predicted"/>
<dbReference type="Pfam" id="PF00179">
    <property type="entry name" value="UQ_con"/>
    <property type="match status" value="1"/>
</dbReference>
<evidence type="ECO:0000313" key="7">
    <source>
        <dbReference type="EMBL" id="ORX64911.1"/>
    </source>
</evidence>
<dbReference type="GO" id="GO:0061631">
    <property type="term" value="F:ubiquitin conjugating enzyme activity"/>
    <property type="evidence" value="ECO:0007669"/>
    <property type="project" value="UniProtKB-EC"/>
</dbReference>
<comment type="caution">
    <text evidence="7">The sequence shown here is derived from an EMBL/GenBank/DDBJ whole genome shotgun (WGS) entry which is preliminary data.</text>
</comment>
<dbReference type="Gene3D" id="3.10.110.10">
    <property type="entry name" value="Ubiquitin Conjugating Enzyme"/>
    <property type="match status" value="1"/>
</dbReference>
<sequence>MALKRIQKELIELNQLPLNNVSASPVEDDNLLLWQGTITGSPLTPYKGGHFKFEILFPIDYPFKAPKVKFLTKIYHPNIDSDEGSICMPLLKTEVWKPSIKIHAVLNALADLLDNPNPDDAIVGSIAEVYNTDQPRFIKTAKEWTKKYAS</sequence>
<evidence type="ECO:0000256" key="4">
    <source>
        <dbReference type="ARBA" id="ARBA00022786"/>
    </source>
</evidence>
<dbReference type="Proteomes" id="UP000193498">
    <property type="component" value="Unassembled WGS sequence"/>
</dbReference>
<dbReference type="EMBL" id="MCFE01000249">
    <property type="protein sequence ID" value="ORX93060.1"/>
    <property type="molecule type" value="Genomic_DNA"/>
</dbReference>
<protein>
    <recommendedName>
        <fullName evidence="1">E2 ubiquitin-conjugating enzyme</fullName>
        <ecNumber evidence="1">2.3.2.23</ecNumber>
    </recommendedName>
</protein>
<evidence type="ECO:0000313" key="8">
    <source>
        <dbReference type="EMBL" id="ORX93060.1"/>
    </source>
</evidence>
<dbReference type="InterPro" id="IPR016135">
    <property type="entry name" value="UBQ-conjugating_enzyme/RWD"/>
</dbReference>
<dbReference type="SMART" id="SM00212">
    <property type="entry name" value="UBCc"/>
    <property type="match status" value="1"/>
</dbReference>
<reference evidence="7 9" key="1">
    <citation type="submission" date="2016-07" db="EMBL/GenBank/DDBJ databases">
        <title>Pervasive Adenine N6-methylation of Active Genes in Fungi.</title>
        <authorList>
            <consortium name="DOE Joint Genome Institute"/>
            <person name="Mondo S.J."/>
            <person name="Dannebaum R.O."/>
            <person name="Kuo R.C."/>
            <person name="Labutti K."/>
            <person name="Haridas S."/>
            <person name="Kuo A."/>
            <person name="Salamov A."/>
            <person name="Ahrendt S.R."/>
            <person name="Lipzen A."/>
            <person name="Sullivan W."/>
            <person name="Andreopoulos W.B."/>
            <person name="Clum A."/>
            <person name="Lindquist E."/>
            <person name="Daum C."/>
            <person name="Ramamoorthy G.K."/>
            <person name="Gryganskyi A."/>
            <person name="Culley D."/>
            <person name="Magnuson J.K."/>
            <person name="James T.Y."/>
            <person name="O'Malley M.A."/>
            <person name="Stajich J.E."/>
            <person name="Spatafora J.W."/>
            <person name="Visel A."/>
            <person name="Grigoriev I.V."/>
        </authorList>
    </citation>
    <scope>NUCLEOTIDE SEQUENCE [LARGE SCALE GENOMIC DNA]</scope>
    <source>
        <strain evidence="7 9">CBS 931.73</strain>
    </source>
</reference>
<name>A0A1Y1VUE1_9FUNG</name>
<evidence type="ECO:0000256" key="3">
    <source>
        <dbReference type="ARBA" id="ARBA00022741"/>
    </source>
</evidence>
<evidence type="ECO:0000256" key="5">
    <source>
        <dbReference type="ARBA" id="ARBA00022840"/>
    </source>
</evidence>
<keyword evidence="9" id="KW-1185">Reference proteome</keyword>
<feature type="domain" description="UBC core" evidence="6">
    <location>
        <begin position="1"/>
        <end position="150"/>
    </location>
</feature>
<evidence type="ECO:0000256" key="1">
    <source>
        <dbReference type="ARBA" id="ARBA00012486"/>
    </source>
</evidence>
<dbReference type="OrthoDB" id="9978460at2759"/>
<dbReference type="EC" id="2.3.2.23" evidence="1"/>
<keyword evidence="5" id="KW-0067">ATP-binding</keyword>
<keyword evidence="3" id="KW-0547">Nucleotide-binding</keyword>
<dbReference type="PANTHER" id="PTHR24067">
    <property type="entry name" value="UBIQUITIN-CONJUGATING ENZYME E2"/>
    <property type="match status" value="1"/>
</dbReference>
<dbReference type="PROSITE" id="PS50127">
    <property type="entry name" value="UBC_2"/>
    <property type="match status" value="1"/>
</dbReference>
<dbReference type="InterPro" id="IPR050113">
    <property type="entry name" value="Ub_conjugating_enzyme"/>
</dbReference>
<keyword evidence="4" id="KW-0833">Ubl conjugation pathway</keyword>
<dbReference type="GO" id="GO:0005524">
    <property type="term" value="F:ATP binding"/>
    <property type="evidence" value="ECO:0007669"/>
    <property type="project" value="UniProtKB-KW"/>
</dbReference>
<dbReference type="SUPFAM" id="SSF54495">
    <property type="entry name" value="UBC-like"/>
    <property type="match status" value="1"/>
</dbReference>
<dbReference type="CDD" id="cd23815">
    <property type="entry name" value="UBCc_SpUBC14-like"/>
    <property type="match status" value="1"/>
</dbReference>
<dbReference type="InterPro" id="IPR000608">
    <property type="entry name" value="UBC"/>
</dbReference>
<gene>
    <name evidence="8" type="ORF">K493DRAFT_330244</name>
    <name evidence="7" type="ORF">K493DRAFT_343304</name>
</gene>
<accession>A0A1Y1VUE1</accession>
<evidence type="ECO:0000313" key="9">
    <source>
        <dbReference type="Proteomes" id="UP000193498"/>
    </source>
</evidence>
<dbReference type="AlphaFoldDB" id="A0A1Y1VUE1"/>
<dbReference type="STRING" id="1314790.A0A1Y1VUE1"/>
<dbReference type="InParanoid" id="A0A1Y1VUE1"/>
<evidence type="ECO:0000259" key="6">
    <source>
        <dbReference type="PROSITE" id="PS50127"/>
    </source>
</evidence>
<dbReference type="FunFam" id="3.10.110.10:FF:000060">
    <property type="entry name" value="Ubiquitin conjugating enzyme (UbcB)"/>
    <property type="match status" value="1"/>
</dbReference>
<organism evidence="7 9">
    <name type="scientific">Basidiobolus meristosporus CBS 931.73</name>
    <dbReference type="NCBI Taxonomy" id="1314790"/>
    <lineage>
        <taxon>Eukaryota</taxon>
        <taxon>Fungi</taxon>
        <taxon>Fungi incertae sedis</taxon>
        <taxon>Zoopagomycota</taxon>
        <taxon>Entomophthoromycotina</taxon>
        <taxon>Basidiobolomycetes</taxon>
        <taxon>Basidiobolales</taxon>
        <taxon>Basidiobolaceae</taxon>
        <taxon>Basidiobolus</taxon>
    </lineage>
</organism>
<evidence type="ECO:0000256" key="2">
    <source>
        <dbReference type="ARBA" id="ARBA00022679"/>
    </source>
</evidence>
<keyword evidence="2" id="KW-0808">Transferase</keyword>